<dbReference type="GO" id="GO:0030313">
    <property type="term" value="C:cell envelope"/>
    <property type="evidence" value="ECO:0007669"/>
    <property type="project" value="UniProtKB-SubCell"/>
</dbReference>
<reference evidence="6" key="1">
    <citation type="submission" date="2018-05" db="EMBL/GenBank/DDBJ databases">
        <authorList>
            <person name="Lanie J.A."/>
            <person name="Ng W.-L."/>
            <person name="Kazmierczak K.M."/>
            <person name="Andrzejewski T.M."/>
            <person name="Davidsen T.M."/>
            <person name="Wayne K.J."/>
            <person name="Tettelin H."/>
            <person name="Glass J.I."/>
            <person name="Rusch D."/>
            <person name="Podicherti R."/>
            <person name="Tsui H.-C.T."/>
            <person name="Winkler M.E."/>
        </authorList>
    </citation>
    <scope>NUCLEOTIDE SEQUENCE</scope>
</reference>
<feature type="non-terminal residue" evidence="6">
    <location>
        <position position="397"/>
    </location>
</feature>
<comment type="similarity">
    <text evidence="2">Belongs to the bacterial solute-binding protein 5 family.</text>
</comment>
<dbReference type="GO" id="GO:0015833">
    <property type="term" value="P:peptide transport"/>
    <property type="evidence" value="ECO:0007669"/>
    <property type="project" value="TreeGrafter"/>
</dbReference>
<dbReference type="FunFam" id="3.90.76.10:FF:000001">
    <property type="entry name" value="Oligopeptide ABC transporter substrate-binding protein"/>
    <property type="match status" value="1"/>
</dbReference>
<dbReference type="PROSITE" id="PS51257">
    <property type="entry name" value="PROKAR_LIPOPROTEIN"/>
    <property type="match status" value="1"/>
</dbReference>
<dbReference type="GO" id="GO:1904680">
    <property type="term" value="F:peptide transmembrane transporter activity"/>
    <property type="evidence" value="ECO:0007669"/>
    <property type="project" value="TreeGrafter"/>
</dbReference>
<dbReference type="InterPro" id="IPR000914">
    <property type="entry name" value="SBP_5_dom"/>
</dbReference>
<gene>
    <name evidence="6" type="ORF">METZ01_LOCUS112793</name>
</gene>
<name>A0A381X5B9_9ZZZZ</name>
<dbReference type="Gene3D" id="3.10.105.10">
    <property type="entry name" value="Dipeptide-binding Protein, Domain 3"/>
    <property type="match status" value="1"/>
</dbReference>
<dbReference type="SUPFAM" id="SSF53850">
    <property type="entry name" value="Periplasmic binding protein-like II"/>
    <property type="match status" value="1"/>
</dbReference>
<protein>
    <recommendedName>
        <fullName evidence="5">Solute-binding protein family 5 domain-containing protein</fullName>
    </recommendedName>
</protein>
<feature type="domain" description="Solute-binding protein family 5" evidence="5">
    <location>
        <begin position="96"/>
        <end position="397"/>
    </location>
</feature>
<dbReference type="EMBL" id="UINC01013974">
    <property type="protein sequence ID" value="SVA59939.1"/>
    <property type="molecule type" value="Genomic_DNA"/>
</dbReference>
<evidence type="ECO:0000256" key="4">
    <source>
        <dbReference type="ARBA" id="ARBA00022729"/>
    </source>
</evidence>
<accession>A0A381X5B9</accession>
<evidence type="ECO:0000313" key="6">
    <source>
        <dbReference type="EMBL" id="SVA59939.1"/>
    </source>
</evidence>
<sequence length="397" mass="45005">MDFKCTHIVLLILSVSTACVNSDSNDQLGGEYLTLTEAELKGIVKPLPTDAAPAEDQVFRYLAYEPNSLDMTMLIYESGGSPFVHERLALLNHEQELVPGAADSWEVSEDAKTWTFHIHPSSRWSDGRPLTAHDFEYSFKRMLDPDGGNVYAFFYYDIKGAKAYNQRKNPDPESVGIRAIDDLTLVIETEKACAYLPHIMQFPTSSPVPRWQVEKHGTRWTEAGKFVGSAVYTLGDWITGKYMSFELNPYYSGNNPTYIRKIIRVFNASTGTATAGSTMDVMAYDNNEIDVAAVNPIELLRIKQDPRLKTELWSFDQYTTFYLFFRTREPPFDDVRVRKAIAHAVDQVSFVNVNLHGLMVPAYTMLPQHFPGYVGDKYKDIQRFDPELARKNLSEAG</sequence>
<evidence type="ECO:0000259" key="5">
    <source>
        <dbReference type="Pfam" id="PF00496"/>
    </source>
</evidence>
<evidence type="ECO:0000256" key="2">
    <source>
        <dbReference type="ARBA" id="ARBA00005695"/>
    </source>
</evidence>
<keyword evidence="3" id="KW-0813">Transport</keyword>
<dbReference type="Pfam" id="PF00496">
    <property type="entry name" value="SBP_bac_5"/>
    <property type="match status" value="1"/>
</dbReference>
<dbReference type="AlphaFoldDB" id="A0A381X5B9"/>
<dbReference type="PANTHER" id="PTHR30290:SF10">
    <property type="entry name" value="PERIPLASMIC OLIGOPEPTIDE-BINDING PROTEIN-RELATED"/>
    <property type="match status" value="1"/>
</dbReference>
<evidence type="ECO:0000256" key="3">
    <source>
        <dbReference type="ARBA" id="ARBA00022448"/>
    </source>
</evidence>
<dbReference type="CDD" id="cd08504">
    <property type="entry name" value="PBP2_OppA"/>
    <property type="match status" value="1"/>
</dbReference>
<dbReference type="InterPro" id="IPR039424">
    <property type="entry name" value="SBP_5"/>
</dbReference>
<comment type="subcellular location">
    <subcellularLocation>
        <location evidence="1">Cell envelope</location>
    </subcellularLocation>
</comment>
<keyword evidence="4" id="KW-0732">Signal</keyword>
<dbReference type="Gene3D" id="3.40.190.10">
    <property type="entry name" value="Periplasmic binding protein-like II"/>
    <property type="match status" value="1"/>
</dbReference>
<organism evidence="6">
    <name type="scientific">marine metagenome</name>
    <dbReference type="NCBI Taxonomy" id="408172"/>
    <lineage>
        <taxon>unclassified sequences</taxon>
        <taxon>metagenomes</taxon>
        <taxon>ecological metagenomes</taxon>
    </lineage>
</organism>
<proteinExistence type="inferred from homology"/>
<dbReference type="PANTHER" id="PTHR30290">
    <property type="entry name" value="PERIPLASMIC BINDING COMPONENT OF ABC TRANSPORTER"/>
    <property type="match status" value="1"/>
</dbReference>
<evidence type="ECO:0000256" key="1">
    <source>
        <dbReference type="ARBA" id="ARBA00004196"/>
    </source>
</evidence>
<dbReference type="Gene3D" id="3.90.76.10">
    <property type="entry name" value="Dipeptide-binding Protein, Domain 1"/>
    <property type="match status" value="1"/>
</dbReference>